<feature type="transmembrane region" description="Helical" evidence="1">
    <location>
        <begin position="182"/>
        <end position="202"/>
    </location>
</feature>
<evidence type="ECO:0000256" key="1">
    <source>
        <dbReference type="SAM" id="Phobius"/>
    </source>
</evidence>
<name>A0AB34PC81_9XANT</name>
<evidence type="ECO:0000313" key="4">
    <source>
        <dbReference type="Proteomes" id="UP000029879"/>
    </source>
</evidence>
<feature type="transmembrane region" description="Helical" evidence="1">
    <location>
        <begin position="273"/>
        <end position="292"/>
    </location>
</feature>
<dbReference type="RefSeq" id="WP_047694453.1">
    <property type="nucleotide sequence ID" value="NZ_KN265474.1"/>
</dbReference>
<feature type="domain" description="EamA" evidence="2">
    <location>
        <begin position="3"/>
        <end position="132"/>
    </location>
</feature>
<reference evidence="3 4" key="1">
    <citation type="submission" date="2014-10" db="EMBL/GenBank/DDBJ databases">
        <title>Genome sequence of a Xanthomonas strain that is pathogenic on beans.</title>
        <authorList>
            <person name="Aritua V."/>
            <person name="Sapp M."/>
            <person name="Harrison J."/>
            <person name="Smith J."/>
            <person name="Studholme D."/>
        </authorList>
    </citation>
    <scope>NUCLEOTIDE SEQUENCE [LARGE SCALE GENOMIC DNA]</scope>
    <source>
        <strain evidence="3 4">Nyagatare</strain>
    </source>
</reference>
<feature type="transmembrane region" description="Helical" evidence="1">
    <location>
        <begin position="245"/>
        <end position="266"/>
    </location>
</feature>
<gene>
    <name evidence="3" type="ORF">NC00_06715</name>
</gene>
<feature type="transmembrane region" description="Helical" evidence="1">
    <location>
        <begin position="153"/>
        <end position="176"/>
    </location>
</feature>
<evidence type="ECO:0000313" key="3">
    <source>
        <dbReference type="EMBL" id="KGK58553.1"/>
    </source>
</evidence>
<feature type="transmembrane region" description="Helical" evidence="1">
    <location>
        <begin position="214"/>
        <end position="233"/>
    </location>
</feature>
<comment type="caution">
    <text evidence="3">The sequence shown here is derived from an EMBL/GenBank/DDBJ whole genome shotgun (WGS) entry which is preliminary data.</text>
</comment>
<dbReference type="InterPro" id="IPR000620">
    <property type="entry name" value="EamA_dom"/>
</dbReference>
<keyword evidence="1" id="KW-1133">Transmembrane helix</keyword>
<evidence type="ECO:0000259" key="2">
    <source>
        <dbReference type="Pfam" id="PF00892"/>
    </source>
</evidence>
<dbReference type="AlphaFoldDB" id="A0AB34PC81"/>
<dbReference type="EMBL" id="JRQI01000021">
    <property type="protein sequence ID" value="KGK58553.1"/>
    <property type="molecule type" value="Genomic_DNA"/>
</dbReference>
<proteinExistence type="predicted"/>
<dbReference type="Gene3D" id="1.10.3730.20">
    <property type="match status" value="1"/>
</dbReference>
<keyword evidence="1" id="KW-0812">Transmembrane</keyword>
<keyword evidence="1" id="KW-0472">Membrane</keyword>
<feature type="transmembrane region" description="Helical" evidence="1">
    <location>
        <begin position="92"/>
        <end position="109"/>
    </location>
</feature>
<sequence>MHFLLFAVICSVLVSVLLKLAPRRDIDVFQAITWNYATASVLAVGLLEPSFASLHAPGTPWLALLGLAVALPGIFLVLARSVRVAGIVRTDVAQRLSLLLSLAAAFTVFGEHAGVWKLAGLGIGLLAIVGIVQRPRAAPAVEPVSEPVVQARAWPWLLGVWAGFALIDVLLKTIALSGTPSLTALTLCFALAFALLLCAQVLRLRRGHRLHPPSIAAGLLLGVLNFGNILFYVRAHQHLAHSPATVFATMNIGVVVLGALVGMLVFGERTTRWTRVGLALAVVAIAMIAWGSR</sequence>
<dbReference type="GO" id="GO:0016020">
    <property type="term" value="C:membrane"/>
    <property type="evidence" value="ECO:0007669"/>
    <property type="project" value="InterPro"/>
</dbReference>
<dbReference type="Pfam" id="PF00892">
    <property type="entry name" value="EamA"/>
    <property type="match status" value="1"/>
</dbReference>
<accession>A0AB34PC81</accession>
<organism evidence="3 4">
    <name type="scientific">Xanthomonas cannabis pv. phaseoli</name>
    <dbReference type="NCBI Taxonomy" id="1885902"/>
    <lineage>
        <taxon>Bacteria</taxon>
        <taxon>Pseudomonadati</taxon>
        <taxon>Pseudomonadota</taxon>
        <taxon>Gammaproteobacteria</taxon>
        <taxon>Lysobacterales</taxon>
        <taxon>Lysobacteraceae</taxon>
        <taxon>Xanthomonas</taxon>
    </lineage>
</organism>
<feature type="transmembrane region" description="Helical" evidence="1">
    <location>
        <begin position="115"/>
        <end position="132"/>
    </location>
</feature>
<protein>
    <submittedName>
        <fullName evidence="3">Membrane protein</fullName>
    </submittedName>
</protein>
<dbReference type="InterPro" id="IPR037185">
    <property type="entry name" value="EmrE-like"/>
</dbReference>
<feature type="transmembrane region" description="Helical" evidence="1">
    <location>
        <begin position="61"/>
        <end position="80"/>
    </location>
</feature>
<dbReference type="SUPFAM" id="SSF103481">
    <property type="entry name" value="Multidrug resistance efflux transporter EmrE"/>
    <property type="match status" value="2"/>
</dbReference>
<dbReference type="Proteomes" id="UP000029879">
    <property type="component" value="Unassembled WGS sequence"/>
</dbReference>